<feature type="transmembrane region" description="Helical" evidence="2">
    <location>
        <begin position="28"/>
        <end position="47"/>
    </location>
</feature>
<reference evidence="3 4" key="1">
    <citation type="submission" date="2016-10" db="EMBL/GenBank/DDBJ databases">
        <authorList>
            <person name="de Groot N.N."/>
        </authorList>
    </citation>
    <scope>NUCLEOTIDE SEQUENCE [LARGE SCALE GENOMIC DNA]</scope>
    <source>
        <strain evidence="3 4">CGMCC 1.10331</strain>
    </source>
</reference>
<organism evidence="3 4">
    <name type="scientific">Halobellus limi</name>
    <dbReference type="NCBI Taxonomy" id="699433"/>
    <lineage>
        <taxon>Archaea</taxon>
        <taxon>Methanobacteriati</taxon>
        <taxon>Methanobacteriota</taxon>
        <taxon>Stenosarchaea group</taxon>
        <taxon>Halobacteria</taxon>
        <taxon>Halobacteriales</taxon>
        <taxon>Haloferacaceae</taxon>
        <taxon>Halobellus</taxon>
    </lineage>
</organism>
<feature type="region of interest" description="Disordered" evidence="1">
    <location>
        <begin position="157"/>
        <end position="182"/>
    </location>
</feature>
<evidence type="ECO:0000313" key="4">
    <source>
        <dbReference type="Proteomes" id="UP000236740"/>
    </source>
</evidence>
<keyword evidence="2" id="KW-0472">Membrane</keyword>
<dbReference type="EMBL" id="FNVN01000002">
    <property type="protein sequence ID" value="SEG24112.1"/>
    <property type="molecule type" value="Genomic_DNA"/>
</dbReference>
<evidence type="ECO:0000256" key="2">
    <source>
        <dbReference type="SAM" id="Phobius"/>
    </source>
</evidence>
<accession>A0A1H5YKB2</accession>
<dbReference type="RefSeq" id="WP_200820880.1">
    <property type="nucleotide sequence ID" value="NZ_CP031311.1"/>
</dbReference>
<evidence type="ECO:0000313" key="3">
    <source>
        <dbReference type="EMBL" id="SEG24112.1"/>
    </source>
</evidence>
<keyword evidence="4" id="KW-1185">Reference proteome</keyword>
<sequence length="182" mass="18390">MIPNRVGRTGPQPADRGLSPVVGKTLELGVGVLFVALLTATLFGGVAPDYRASVGTELGDRTLVAAAERTEAAVPSGDALRVDRRVAVRLPETIHGDPYRIVAGRADGGPALTLRHPDGRIGGRLLLDVPGDVAVGGAVTSTSPSWIRVVGGDGGGTRVTLGDDASEPRAPTGGGATTEGTK</sequence>
<dbReference type="GeneID" id="39858942"/>
<keyword evidence="2" id="KW-1133">Transmembrane helix</keyword>
<protein>
    <recommendedName>
        <fullName evidence="5">Flagellin N-terminal-like domain-containing protein</fullName>
    </recommendedName>
</protein>
<dbReference type="InterPro" id="IPR055690">
    <property type="entry name" value="DUF7266"/>
</dbReference>
<proteinExistence type="predicted"/>
<evidence type="ECO:0008006" key="5">
    <source>
        <dbReference type="Google" id="ProtNLM"/>
    </source>
</evidence>
<feature type="compositionally biased region" description="Gly residues" evidence="1">
    <location>
        <begin position="172"/>
        <end position="182"/>
    </location>
</feature>
<keyword evidence="2" id="KW-0812">Transmembrane</keyword>
<dbReference type="OrthoDB" id="306663at2157"/>
<gene>
    <name evidence="3" type="ORF">SAMN04488133_1617</name>
</gene>
<name>A0A1H5YKB2_9EURY</name>
<dbReference type="Proteomes" id="UP000236740">
    <property type="component" value="Unassembled WGS sequence"/>
</dbReference>
<evidence type="ECO:0000256" key="1">
    <source>
        <dbReference type="SAM" id="MobiDB-lite"/>
    </source>
</evidence>
<dbReference type="AlphaFoldDB" id="A0A1H5YKB2"/>
<dbReference type="Pfam" id="PF23928">
    <property type="entry name" value="DUF7266"/>
    <property type="match status" value="1"/>
</dbReference>